<dbReference type="AlphaFoldDB" id="A0AAV4DHA0"/>
<evidence type="ECO:0000313" key="3">
    <source>
        <dbReference type="Proteomes" id="UP000735302"/>
    </source>
</evidence>
<protein>
    <submittedName>
        <fullName evidence="2">Uncharacterized protein</fullName>
    </submittedName>
</protein>
<organism evidence="2 3">
    <name type="scientific">Plakobranchus ocellatus</name>
    <dbReference type="NCBI Taxonomy" id="259542"/>
    <lineage>
        <taxon>Eukaryota</taxon>
        <taxon>Metazoa</taxon>
        <taxon>Spiralia</taxon>
        <taxon>Lophotrochozoa</taxon>
        <taxon>Mollusca</taxon>
        <taxon>Gastropoda</taxon>
        <taxon>Heterobranchia</taxon>
        <taxon>Euthyneura</taxon>
        <taxon>Panpulmonata</taxon>
        <taxon>Sacoglossa</taxon>
        <taxon>Placobranchoidea</taxon>
        <taxon>Plakobranchidae</taxon>
        <taxon>Plakobranchus</taxon>
    </lineage>
</organism>
<evidence type="ECO:0000256" key="1">
    <source>
        <dbReference type="SAM" id="MobiDB-lite"/>
    </source>
</evidence>
<feature type="compositionally biased region" description="Basic and acidic residues" evidence="1">
    <location>
        <begin position="57"/>
        <end position="70"/>
    </location>
</feature>
<dbReference type="EMBL" id="BLXT01007857">
    <property type="protein sequence ID" value="GFO43231.1"/>
    <property type="molecule type" value="Genomic_DNA"/>
</dbReference>
<dbReference type="Proteomes" id="UP000735302">
    <property type="component" value="Unassembled WGS sequence"/>
</dbReference>
<comment type="caution">
    <text evidence="2">The sequence shown here is derived from an EMBL/GenBank/DDBJ whole genome shotgun (WGS) entry which is preliminary data.</text>
</comment>
<sequence length="229" mass="25744">MPIEDAEEAHVLELCGLLVSRPHDQGAEHTQDGRSAKQNQILQGSRPELEGFYLPLDKGRGGEGCPEKRSSHAFQGSRQGHRDTATPTKPRTNNVGINRIIQHRECKSRTWPRDPSDAVYAYIVNWLLGVKAVIERFQDRHSGLASPLLKKTFITRVQERFRDKQRGLASPLLHGKTFITRVHSQLCTILSVNCSYHRLVSIKTHLLQLALILPQAQFIASSPPIRQPG</sequence>
<gene>
    <name evidence="2" type="ORF">PoB_006973600</name>
</gene>
<proteinExistence type="predicted"/>
<reference evidence="2 3" key="1">
    <citation type="journal article" date="2021" name="Elife">
        <title>Chloroplast acquisition without the gene transfer in kleptoplastic sea slugs, Plakobranchus ocellatus.</title>
        <authorList>
            <person name="Maeda T."/>
            <person name="Takahashi S."/>
            <person name="Yoshida T."/>
            <person name="Shimamura S."/>
            <person name="Takaki Y."/>
            <person name="Nagai Y."/>
            <person name="Toyoda A."/>
            <person name="Suzuki Y."/>
            <person name="Arimoto A."/>
            <person name="Ishii H."/>
            <person name="Satoh N."/>
            <person name="Nishiyama T."/>
            <person name="Hasebe M."/>
            <person name="Maruyama T."/>
            <person name="Minagawa J."/>
            <person name="Obokata J."/>
            <person name="Shigenobu S."/>
        </authorList>
    </citation>
    <scope>NUCLEOTIDE SEQUENCE [LARGE SCALE GENOMIC DNA]</scope>
</reference>
<accession>A0AAV4DHA0</accession>
<feature type="region of interest" description="Disordered" evidence="1">
    <location>
        <begin position="24"/>
        <end position="93"/>
    </location>
</feature>
<feature type="compositionally biased region" description="Basic and acidic residues" evidence="1">
    <location>
        <begin position="24"/>
        <end position="35"/>
    </location>
</feature>
<evidence type="ECO:0000313" key="2">
    <source>
        <dbReference type="EMBL" id="GFO43231.1"/>
    </source>
</evidence>
<name>A0AAV4DHA0_9GAST</name>
<keyword evidence="3" id="KW-1185">Reference proteome</keyword>